<feature type="domain" description="Thioredoxin" evidence="2">
    <location>
        <begin position="9"/>
        <end position="91"/>
    </location>
</feature>
<organism evidence="3">
    <name type="scientific">viral metagenome</name>
    <dbReference type="NCBI Taxonomy" id="1070528"/>
    <lineage>
        <taxon>unclassified sequences</taxon>
        <taxon>metagenomes</taxon>
        <taxon>organismal metagenomes</taxon>
    </lineage>
</organism>
<sequence length="130" mass="14546">MGPELHLVYSDTCGPCQMFKPVWEKLCNEYSRQIAMKKTEVNSYEGSPIAKAASASGVSVPAVPTILYVDKEGNVSKVPDRSPEAIASFIKIRTPGEVIPTNSVFSGGGRRSRRLRRPRHRSRRHRGRRH</sequence>
<dbReference type="EMBL" id="MN739743">
    <property type="protein sequence ID" value="QHT24299.1"/>
    <property type="molecule type" value="Genomic_DNA"/>
</dbReference>
<dbReference type="Pfam" id="PF00085">
    <property type="entry name" value="Thioredoxin"/>
    <property type="match status" value="1"/>
</dbReference>
<evidence type="ECO:0000259" key="2">
    <source>
        <dbReference type="Pfam" id="PF00085"/>
    </source>
</evidence>
<name>A0A6C0E7S3_9ZZZZ</name>
<dbReference type="SUPFAM" id="SSF52833">
    <property type="entry name" value="Thioredoxin-like"/>
    <property type="match status" value="1"/>
</dbReference>
<accession>A0A6C0E7S3</accession>
<evidence type="ECO:0000256" key="1">
    <source>
        <dbReference type="SAM" id="MobiDB-lite"/>
    </source>
</evidence>
<reference evidence="3" key="1">
    <citation type="journal article" date="2020" name="Nature">
        <title>Giant virus diversity and host interactions through global metagenomics.</title>
        <authorList>
            <person name="Schulz F."/>
            <person name="Roux S."/>
            <person name="Paez-Espino D."/>
            <person name="Jungbluth S."/>
            <person name="Walsh D.A."/>
            <person name="Denef V.J."/>
            <person name="McMahon K.D."/>
            <person name="Konstantinidis K.T."/>
            <person name="Eloe-Fadrosh E.A."/>
            <person name="Kyrpides N.C."/>
            <person name="Woyke T."/>
        </authorList>
    </citation>
    <scope>NUCLEOTIDE SEQUENCE</scope>
    <source>
        <strain evidence="3">GVMAG-M-3300023179-138</strain>
    </source>
</reference>
<feature type="compositionally biased region" description="Basic residues" evidence="1">
    <location>
        <begin position="110"/>
        <end position="130"/>
    </location>
</feature>
<evidence type="ECO:0000313" key="3">
    <source>
        <dbReference type="EMBL" id="QHT24299.1"/>
    </source>
</evidence>
<proteinExistence type="predicted"/>
<dbReference type="InterPro" id="IPR036249">
    <property type="entry name" value="Thioredoxin-like_sf"/>
</dbReference>
<dbReference type="InterPro" id="IPR013766">
    <property type="entry name" value="Thioredoxin_domain"/>
</dbReference>
<protein>
    <recommendedName>
        <fullName evidence="2">Thioredoxin domain-containing protein</fullName>
    </recommendedName>
</protein>
<feature type="region of interest" description="Disordered" evidence="1">
    <location>
        <begin position="99"/>
        <end position="130"/>
    </location>
</feature>
<dbReference type="CDD" id="cd02961">
    <property type="entry name" value="PDI_a_family"/>
    <property type="match status" value="1"/>
</dbReference>
<dbReference type="Gene3D" id="3.40.30.10">
    <property type="entry name" value="Glutaredoxin"/>
    <property type="match status" value="1"/>
</dbReference>
<dbReference type="AlphaFoldDB" id="A0A6C0E7S3"/>